<keyword evidence="1" id="KW-0472">Membrane</keyword>
<evidence type="ECO:0000256" key="1">
    <source>
        <dbReference type="SAM" id="Phobius"/>
    </source>
</evidence>
<sequence>MLLIVYAAPAALVLLGGTALLGLFTASAEVATLAWQVVPLALLSLAPMVWAMAYGSFLRAHGDTRSVMIANVAGDYLVLIPLSWLLGLTFGFGLPGIYAAWTAFTIMLALLLRIRAMSLAARGSAEAAR</sequence>
<dbReference type="Proteomes" id="UP001501251">
    <property type="component" value="Unassembled WGS sequence"/>
</dbReference>
<comment type="caution">
    <text evidence="2">The sequence shown here is derived from an EMBL/GenBank/DDBJ whole genome shotgun (WGS) entry which is preliminary data.</text>
</comment>
<feature type="transmembrane region" description="Helical" evidence="1">
    <location>
        <begin position="38"/>
        <end position="55"/>
    </location>
</feature>
<dbReference type="Pfam" id="PF01554">
    <property type="entry name" value="MatE"/>
    <property type="match status" value="1"/>
</dbReference>
<feature type="transmembrane region" description="Helical" evidence="1">
    <location>
        <begin position="92"/>
        <end position="112"/>
    </location>
</feature>
<dbReference type="InterPro" id="IPR002528">
    <property type="entry name" value="MATE_fam"/>
</dbReference>
<dbReference type="EMBL" id="BAABAQ010000019">
    <property type="protein sequence ID" value="GAA4208702.1"/>
    <property type="molecule type" value="Genomic_DNA"/>
</dbReference>
<evidence type="ECO:0000313" key="3">
    <source>
        <dbReference type="Proteomes" id="UP001501251"/>
    </source>
</evidence>
<name>A0ABP8BKH1_9ACTN</name>
<evidence type="ECO:0000313" key="2">
    <source>
        <dbReference type="EMBL" id="GAA4208702.1"/>
    </source>
</evidence>
<protein>
    <submittedName>
        <fullName evidence="2">Uncharacterized protein</fullName>
    </submittedName>
</protein>
<gene>
    <name evidence="2" type="ORF">GCM10022252_74220</name>
</gene>
<feature type="transmembrane region" description="Helical" evidence="1">
    <location>
        <begin position="67"/>
        <end position="86"/>
    </location>
</feature>
<reference evidence="3" key="1">
    <citation type="journal article" date="2019" name="Int. J. Syst. Evol. Microbiol.">
        <title>The Global Catalogue of Microorganisms (GCM) 10K type strain sequencing project: providing services to taxonomists for standard genome sequencing and annotation.</title>
        <authorList>
            <consortium name="The Broad Institute Genomics Platform"/>
            <consortium name="The Broad Institute Genome Sequencing Center for Infectious Disease"/>
            <person name="Wu L."/>
            <person name="Ma J."/>
        </authorList>
    </citation>
    <scope>NUCLEOTIDE SEQUENCE [LARGE SCALE GENOMIC DNA]</scope>
    <source>
        <strain evidence="3">JCM 17388</strain>
    </source>
</reference>
<proteinExistence type="predicted"/>
<accession>A0ABP8BKH1</accession>
<keyword evidence="1" id="KW-1133">Transmembrane helix</keyword>
<organism evidence="2 3">
    <name type="scientific">Streptosporangium oxazolinicum</name>
    <dbReference type="NCBI Taxonomy" id="909287"/>
    <lineage>
        <taxon>Bacteria</taxon>
        <taxon>Bacillati</taxon>
        <taxon>Actinomycetota</taxon>
        <taxon>Actinomycetes</taxon>
        <taxon>Streptosporangiales</taxon>
        <taxon>Streptosporangiaceae</taxon>
        <taxon>Streptosporangium</taxon>
    </lineage>
</organism>
<keyword evidence="1" id="KW-0812">Transmembrane</keyword>
<keyword evidence="3" id="KW-1185">Reference proteome</keyword>